<feature type="signal peptide" evidence="1">
    <location>
        <begin position="1"/>
        <end position="22"/>
    </location>
</feature>
<keyword evidence="1" id="KW-0732">Signal</keyword>
<evidence type="ECO:0000313" key="2">
    <source>
        <dbReference type="EMBL" id="KAF2190688.1"/>
    </source>
</evidence>
<gene>
    <name evidence="2" type="ORF">K469DRAFT_736463</name>
</gene>
<accession>A0A6A6EIZ2</accession>
<dbReference type="OrthoDB" id="5985073at2759"/>
<evidence type="ECO:0000313" key="3">
    <source>
        <dbReference type="Proteomes" id="UP000800200"/>
    </source>
</evidence>
<dbReference type="Proteomes" id="UP000800200">
    <property type="component" value="Unassembled WGS sequence"/>
</dbReference>
<dbReference type="AlphaFoldDB" id="A0A6A6EIZ2"/>
<organism evidence="2 3">
    <name type="scientific">Zopfia rhizophila CBS 207.26</name>
    <dbReference type="NCBI Taxonomy" id="1314779"/>
    <lineage>
        <taxon>Eukaryota</taxon>
        <taxon>Fungi</taxon>
        <taxon>Dikarya</taxon>
        <taxon>Ascomycota</taxon>
        <taxon>Pezizomycotina</taxon>
        <taxon>Dothideomycetes</taxon>
        <taxon>Dothideomycetes incertae sedis</taxon>
        <taxon>Zopfiaceae</taxon>
        <taxon>Zopfia</taxon>
    </lineage>
</organism>
<dbReference type="EMBL" id="ML994618">
    <property type="protein sequence ID" value="KAF2190688.1"/>
    <property type="molecule type" value="Genomic_DNA"/>
</dbReference>
<feature type="chain" id="PRO_5025375294" evidence="1">
    <location>
        <begin position="23"/>
        <end position="491"/>
    </location>
</feature>
<keyword evidence="3" id="KW-1185">Reference proteome</keyword>
<dbReference type="SUPFAM" id="SSF50998">
    <property type="entry name" value="Quinoprotein alcohol dehydrogenase-like"/>
    <property type="match status" value="1"/>
</dbReference>
<name>A0A6A6EIZ2_9PEZI</name>
<reference evidence="2" key="1">
    <citation type="journal article" date="2020" name="Stud. Mycol.">
        <title>101 Dothideomycetes genomes: a test case for predicting lifestyles and emergence of pathogens.</title>
        <authorList>
            <person name="Haridas S."/>
            <person name="Albert R."/>
            <person name="Binder M."/>
            <person name="Bloem J."/>
            <person name="Labutti K."/>
            <person name="Salamov A."/>
            <person name="Andreopoulos B."/>
            <person name="Baker S."/>
            <person name="Barry K."/>
            <person name="Bills G."/>
            <person name="Bluhm B."/>
            <person name="Cannon C."/>
            <person name="Castanera R."/>
            <person name="Culley D."/>
            <person name="Daum C."/>
            <person name="Ezra D."/>
            <person name="Gonzalez J."/>
            <person name="Henrissat B."/>
            <person name="Kuo A."/>
            <person name="Liang C."/>
            <person name="Lipzen A."/>
            <person name="Lutzoni F."/>
            <person name="Magnuson J."/>
            <person name="Mondo S."/>
            <person name="Nolan M."/>
            <person name="Ohm R."/>
            <person name="Pangilinan J."/>
            <person name="Park H.-J."/>
            <person name="Ramirez L."/>
            <person name="Alfaro M."/>
            <person name="Sun H."/>
            <person name="Tritt A."/>
            <person name="Yoshinaga Y."/>
            <person name="Zwiers L.-H."/>
            <person name="Turgeon B."/>
            <person name="Goodwin S."/>
            <person name="Spatafora J."/>
            <person name="Crous P."/>
            <person name="Grigoriev I."/>
        </authorList>
    </citation>
    <scope>NUCLEOTIDE SEQUENCE</scope>
    <source>
        <strain evidence="2">CBS 207.26</strain>
    </source>
</reference>
<evidence type="ECO:0000256" key="1">
    <source>
        <dbReference type="SAM" id="SignalP"/>
    </source>
</evidence>
<sequence>MDSFQRLLSLTIISTLTSFANTVTPSDFYRNADLGQSSYVGGNHNIDPAVVVSSRFQPLIYIPSSTNKQIVFLASTDNWIRTLDAATGELLNQRRVQKPWPMGGAYCNAVSQNLGIMGMPVIDPETDIAYFYAKSNHHIAEEGDAFPPLNGIYYFYAVDINTLKDIEGYPILVDGLPADNDPRKVFIGGLILQSPSLVQVGNVVYAGFGRLCDGFNYTGAVLAVDVKTRKVNHWVTQASPDSLYTDNWTLWHGGGAGGIWQAGIGLASDGQYLYFAIDNGGGSVDTNVSTTPILGKTHLDVLSEVAVRIRHRNSSITLVDFFHIGSGGFSVLPPEFSTTKNKRLGIVTSKNSKMYIHDLDNLGEYRTGPNRTDGVLQTITLDGEWYIYVNPGNTPLSVYKFNPVSNASGGIFCLAGKSSAENGNAGSGIVWVTGRTQGLLAWYAIPINGTVKEISIPKVEGANKYSRPVFGDGKVYVVDGEQRLICLGTKG</sequence>
<proteinExistence type="predicted"/>
<dbReference type="InterPro" id="IPR015943">
    <property type="entry name" value="WD40/YVTN_repeat-like_dom_sf"/>
</dbReference>
<dbReference type="Gene3D" id="2.130.10.10">
    <property type="entry name" value="YVTN repeat-like/Quinoprotein amine dehydrogenase"/>
    <property type="match status" value="1"/>
</dbReference>
<protein>
    <submittedName>
        <fullName evidence="2">Uncharacterized protein</fullName>
    </submittedName>
</protein>
<dbReference type="InterPro" id="IPR011047">
    <property type="entry name" value="Quinoprotein_ADH-like_sf"/>
</dbReference>